<evidence type="ECO:0008006" key="4">
    <source>
        <dbReference type="Google" id="ProtNLM"/>
    </source>
</evidence>
<dbReference type="InterPro" id="IPR038903">
    <property type="entry name" value="Allergen_Asp_f_4"/>
</dbReference>
<organism evidence="2 3">
    <name type="scientific">Metarhizium humberi</name>
    <dbReference type="NCBI Taxonomy" id="2596975"/>
    <lineage>
        <taxon>Eukaryota</taxon>
        <taxon>Fungi</taxon>
        <taxon>Dikarya</taxon>
        <taxon>Ascomycota</taxon>
        <taxon>Pezizomycotina</taxon>
        <taxon>Sordariomycetes</taxon>
        <taxon>Hypocreomycetidae</taxon>
        <taxon>Hypocreales</taxon>
        <taxon>Clavicipitaceae</taxon>
        <taxon>Metarhizium</taxon>
    </lineage>
</organism>
<reference evidence="2 3" key="1">
    <citation type="submission" date="2020-07" db="EMBL/GenBank/DDBJ databases">
        <title>Metarhizium humberi genome.</title>
        <authorList>
            <person name="Lysoe E."/>
        </authorList>
    </citation>
    <scope>NUCLEOTIDE SEQUENCE [LARGE SCALE GENOMIC DNA]</scope>
    <source>
        <strain evidence="2 3">ESALQ1638</strain>
    </source>
</reference>
<dbReference type="AlphaFoldDB" id="A0A9P8M531"/>
<evidence type="ECO:0000256" key="1">
    <source>
        <dbReference type="SAM" id="SignalP"/>
    </source>
</evidence>
<sequence length="392" mass="42354">MLSVAFLAAMIMAFPSAVDSAATRVKAPMKKRDLDCDTLVYGLTEDDCDHMSSIGMAAQGLNAESQSEANIWIGDEGPNTITFTNVGDDPVTVIVWHFPIGDYEASFVQQRTPEVSYSLPEQGDQVTVSMENGVSGGWSALVDHETGLTPYGQIDNTWGEFTSGRHATVNISREVNMSGSPMSAYTEGGCITDMDTCVFLCKYGDTCWESGSYVLEECEAGSQPGANFGLNGRGDPEGGSRRKTINRVWEQQVVDGAVLAAALRKGTALRAADARGRIARQDDASWCGRRAQAQHLAGNGLYFLDGPGSLRPNLAQGFETADGQPDLLAGNRQLGAGEEEFAGRQERNRPRGHHAQREWAVAKRALGERHDPDLGFNRRQTSHCVNGCRVAD</sequence>
<dbReference type="EMBL" id="JACEFI010000034">
    <property type="protein sequence ID" value="KAH0592240.1"/>
    <property type="molecule type" value="Genomic_DNA"/>
</dbReference>
<keyword evidence="3" id="KW-1185">Reference proteome</keyword>
<evidence type="ECO:0000313" key="2">
    <source>
        <dbReference type="EMBL" id="KAH0592240.1"/>
    </source>
</evidence>
<proteinExistence type="predicted"/>
<gene>
    <name evidence="2" type="ORF">MHUMG1_09986</name>
</gene>
<dbReference type="Proteomes" id="UP000764110">
    <property type="component" value="Unassembled WGS sequence"/>
</dbReference>
<dbReference type="GO" id="GO:0019863">
    <property type="term" value="F:IgE binding"/>
    <property type="evidence" value="ECO:0007669"/>
    <property type="project" value="InterPro"/>
</dbReference>
<dbReference type="GO" id="GO:0005576">
    <property type="term" value="C:extracellular region"/>
    <property type="evidence" value="ECO:0007669"/>
    <property type="project" value="InterPro"/>
</dbReference>
<name>A0A9P8M531_9HYPO</name>
<evidence type="ECO:0000313" key="3">
    <source>
        <dbReference type="Proteomes" id="UP000764110"/>
    </source>
</evidence>
<dbReference type="Pfam" id="PF25312">
    <property type="entry name" value="Allergen_Asp_f_4"/>
    <property type="match status" value="1"/>
</dbReference>
<accession>A0A9P8M531</accession>
<feature type="chain" id="PRO_5040239761" description="Effector 5" evidence="1">
    <location>
        <begin position="21"/>
        <end position="392"/>
    </location>
</feature>
<keyword evidence="1" id="KW-0732">Signal</keyword>
<comment type="caution">
    <text evidence="2">The sequence shown here is derived from an EMBL/GenBank/DDBJ whole genome shotgun (WGS) entry which is preliminary data.</text>
</comment>
<protein>
    <recommendedName>
        <fullName evidence="4">Effector 5</fullName>
    </recommendedName>
</protein>
<feature type="signal peptide" evidence="1">
    <location>
        <begin position="1"/>
        <end position="20"/>
    </location>
</feature>